<evidence type="ECO:0000313" key="13">
    <source>
        <dbReference type="EMBL" id="GIO33058.1"/>
    </source>
</evidence>
<dbReference type="GO" id="GO:0006935">
    <property type="term" value="P:chemotaxis"/>
    <property type="evidence" value="ECO:0007669"/>
    <property type="project" value="UniProtKB-KW"/>
</dbReference>
<dbReference type="RefSeq" id="WP_212958203.1">
    <property type="nucleotide sequence ID" value="NZ_BORQ01000005.1"/>
</dbReference>
<dbReference type="Gene3D" id="6.10.340.10">
    <property type="match status" value="1"/>
</dbReference>
<evidence type="ECO:0000259" key="11">
    <source>
        <dbReference type="PROSITE" id="PS50111"/>
    </source>
</evidence>
<comment type="similarity">
    <text evidence="8">Belongs to the methyl-accepting chemotaxis (MCP) protein family.</text>
</comment>
<dbReference type="GO" id="GO:0007165">
    <property type="term" value="P:signal transduction"/>
    <property type="evidence" value="ECO:0007669"/>
    <property type="project" value="UniProtKB-KW"/>
</dbReference>
<comment type="subcellular location">
    <subcellularLocation>
        <location evidence="1">Cell membrane</location>
        <topology evidence="1">Multi-pass membrane protein</topology>
    </subcellularLocation>
</comment>
<name>A0A920CCQ7_9BACL</name>
<feature type="domain" description="HAMP" evidence="12">
    <location>
        <begin position="298"/>
        <end position="350"/>
    </location>
</feature>
<feature type="domain" description="Methyl-accepting transducer" evidence="11">
    <location>
        <begin position="369"/>
        <end position="640"/>
    </location>
</feature>
<dbReference type="Pfam" id="PF02743">
    <property type="entry name" value="dCache_1"/>
    <property type="match status" value="1"/>
</dbReference>
<accession>A0A920CCQ7</accession>
<evidence type="ECO:0000256" key="8">
    <source>
        <dbReference type="ARBA" id="ARBA00029447"/>
    </source>
</evidence>
<keyword evidence="14" id="KW-1185">Reference proteome</keyword>
<dbReference type="InterPro" id="IPR003660">
    <property type="entry name" value="HAMP_dom"/>
</dbReference>
<evidence type="ECO:0000256" key="1">
    <source>
        <dbReference type="ARBA" id="ARBA00004651"/>
    </source>
</evidence>
<dbReference type="PANTHER" id="PTHR32089:SF114">
    <property type="entry name" value="METHYL-ACCEPTING CHEMOTAXIS PROTEIN MCPB"/>
    <property type="match status" value="1"/>
</dbReference>
<dbReference type="PANTHER" id="PTHR32089">
    <property type="entry name" value="METHYL-ACCEPTING CHEMOTAXIS PROTEIN MCPB"/>
    <property type="match status" value="1"/>
</dbReference>
<dbReference type="CDD" id="cd06225">
    <property type="entry name" value="HAMP"/>
    <property type="match status" value="1"/>
</dbReference>
<evidence type="ECO:0000256" key="6">
    <source>
        <dbReference type="ARBA" id="ARBA00023136"/>
    </source>
</evidence>
<dbReference type="GO" id="GO:0005886">
    <property type="term" value="C:plasma membrane"/>
    <property type="evidence" value="ECO:0007669"/>
    <property type="project" value="UniProtKB-SubCell"/>
</dbReference>
<evidence type="ECO:0000256" key="4">
    <source>
        <dbReference type="ARBA" id="ARBA00022692"/>
    </source>
</evidence>
<protein>
    <submittedName>
        <fullName evidence="13">Methyl-accepting chemotaxis protein</fullName>
    </submittedName>
</protein>
<reference evidence="13" key="1">
    <citation type="submission" date="2021-03" db="EMBL/GenBank/DDBJ databases">
        <title>Antimicrobial resistance genes in bacteria isolated from Japanese honey, and their potential for conferring macrolide and lincosamide resistance in the American foulbrood pathogen Paenibacillus larvae.</title>
        <authorList>
            <person name="Okamoto M."/>
            <person name="Kumagai M."/>
            <person name="Kanamori H."/>
            <person name="Takamatsu D."/>
        </authorList>
    </citation>
    <scope>NUCLEOTIDE SEQUENCE</scope>
    <source>
        <strain evidence="13">J2TS6</strain>
    </source>
</reference>
<evidence type="ECO:0000259" key="12">
    <source>
        <dbReference type="PROSITE" id="PS50885"/>
    </source>
</evidence>
<gene>
    <name evidence="13" type="ORF">J2TS6_41990</name>
</gene>
<evidence type="ECO:0000256" key="10">
    <source>
        <dbReference type="SAM" id="Phobius"/>
    </source>
</evidence>
<dbReference type="Gene3D" id="3.30.450.20">
    <property type="entry name" value="PAS domain"/>
    <property type="match status" value="1"/>
</dbReference>
<dbReference type="PROSITE" id="PS50111">
    <property type="entry name" value="CHEMOTAXIS_TRANSDUC_2"/>
    <property type="match status" value="1"/>
</dbReference>
<dbReference type="SUPFAM" id="SSF58104">
    <property type="entry name" value="Methyl-accepting chemotaxis protein (MCP) signaling domain"/>
    <property type="match status" value="1"/>
</dbReference>
<proteinExistence type="inferred from homology"/>
<evidence type="ECO:0000256" key="2">
    <source>
        <dbReference type="ARBA" id="ARBA00022475"/>
    </source>
</evidence>
<keyword evidence="3" id="KW-0145">Chemotaxis</keyword>
<dbReference type="InterPro" id="IPR033479">
    <property type="entry name" value="dCache_1"/>
</dbReference>
<dbReference type="Pfam" id="PF00672">
    <property type="entry name" value="HAMP"/>
    <property type="match status" value="1"/>
</dbReference>
<sequence length="657" mass="71434">MKRFSITIKRKLLITYLIVLLVPSFMIGILSYQSAKNANAKDLMNSALESTKSADNIITQNVQAKMNDIEYLLKQPYLERAIADPLGKGGELKLQLRQYMDMHQDVKDVILGIEGGYFVRASEDPLPQQYDVTKQDWYVQSLKQGSKPAVSPVFKAANGKMAVSISQAVASGKGVLSIELNLDNVRTLTNMKLGNKGYIFITDQDKNYVVHPKYTGQKAEGDFLGPLYGTPEGNFSYTFENEERRLAFTTNRLTGWKVAGSMFESDIEASAQGIRNSVIIVMTVSILAALAIIFLNIRSIIRPISKLTQATERISQGDLTAQIDTSSRDEIGNLSRHFQAMVDSLRSMIVNVQEITAQVSLSAKGLSTGADQTTKAIETVTEAIQEVAAGSEQQLRSVETSMGSMDIMSTQSERIRGHMEDASAKMARTTRSAEEGHAAVVDVTGKMNDIHTTVSELDEVVTHMSDRTGRIGEIVTLMAEIAKQTNLLALNASIEAARAGEHGKGFAVVAVEVRKLAEQSGHSAQRIEELVEGMRSEMRRVLAAMGDAKGRVSEGMEAADITGKSFTRILKAVQGAAEGIHSAAEASRELARNGESAVEAIRHIQSLSEVAADNTQSVSASAQEQLASIEEIASSAEHLSRLAEQLQELVAKFKIAS</sequence>
<organism evidence="13 14">
    <name type="scientific">Paenibacillus albilobatus</name>
    <dbReference type="NCBI Taxonomy" id="2716884"/>
    <lineage>
        <taxon>Bacteria</taxon>
        <taxon>Bacillati</taxon>
        <taxon>Bacillota</taxon>
        <taxon>Bacilli</taxon>
        <taxon>Bacillales</taxon>
        <taxon>Paenibacillaceae</taxon>
        <taxon>Paenibacillus</taxon>
    </lineage>
</organism>
<keyword evidence="6 10" id="KW-0472">Membrane</keyword>
<comment type="caution">
    <text evidence="13">The sequence shown here is derived from an EMBL/GenBank/DDBJ whole genome shotgun (WGS) entry which is preliminary data.</text>
</comment>
<dbReference type="AlphaFoldDB" id="A0A920CCQ7"/>
<evidence type="ECO:0000256" key="9">
    <source>
        <dbReference type="PROSITE-ProRule" id="PRU00284"/>
    </source>
</evidence>
<evidence type="ECO:0000256" key="3">
    <source>
        <dbReference type="ARBA" id="ARBA00022500"/>
    </source>
</evidence>
<evidence type="ECO:0000313" key="14">
    <source>
        <dbReference type="Proteomes" id="UP000679779"/>
    </source>
</evidence>
<dbReference type="SMART" id="SM00304">
    <property type="entry name" value="HAMP"/>
    <property type="match status" value="1"/>
</dbReference>
<dbReference type="SMART" id="SM00283">
    <property type="entry name" value="MA"/>
    <property type="match status" value="1"/>
</dbReference>
<evidence type="ECO:0000256" key="7">
    <source>
        <dbReference type="ARBA" id="ARBA00023224"/>
    </source>
</evidence>
<keyword evidence="7 9" id="KW-0807">Transducer</keyword>
<dbReference type="PROSITE" id="PS50885">
    <property type="entry name" value="HAMP"/>
    <property type="match status" value="1"/>
</dbReference>
<dbReference type="Pfam" id="PF00015">
    <property type="entry name" value="MCPsignal"/>
    <property type="match status" value="1"/>
</dbReference>
<keyword evidence="4 10" id="KW-0812">Transmembrane</keyword>
<feature type="transmembrane region" description="Helical" evidence="10">
    <location>
        <begin position="278"/>
        <end position="297"/>
    </location>
</feature>
<dbReference type="CDD" id="cd11386">
    <property type="entry name" value="MCP_signal"/>
    <property type="match status" value="1"/>
</dbReference>
<keyword evidence="2" id="KW-1003">Cell membrane</keyword>
<dbReference type="Gene3D" id="1.10.287.950">
    <property type="entry name" value="Methyl-accepting chemotaxis protein"/>
    <property type="match status" value="1"/>
</dbReference>
<dbReference type="Proteomes" id="UP000679779">
    <property type="component" value="Unassembled WGS sequence"/>
</dbReference>
<keyword evidence="5 10" id="KW-1133">Transmembrane helix</keyword>
<evidence type="ECO:0000256" key="5">
    <source>
        <dbReference type="ARBA" id="ARBA00022989"/>
    </source>
</evidence>
<feature type="transmembrane region" description="Helical" evidence="10">
    <location>
        <begin position="12"/>
        <end position="32"/>
    </location>
</feature>
<dbReference type="InterPro" id="IPR004089">
    <property type="entry name" value="MCPsignal_dom"/>
</dbReference>
<dbReference type="CDD" id="cd12912">
    <property type="entry name" value="PDC2_MCP_like"/>
    <property type="match status" value="1"/>
</dbReference>
<dbReference type="EMBL" id="BORQ01000005">
    <property type="protein sequence ID" value="GIO33058.1"/>
    <property type="molecule type" value="Genomic_DNA"/>
</dbReference>